<dbReference type="InterPro" id="IPR056823">
    <property type="entry name" value="TEN-like_YD-shell"/>
</dbReference>
<dbReference type="InterPro" id="IPR045351">
    <property type="entry name" value="DUF6531"/>
</dbReference>
<reference evidence="6 7" key="1">
    <citation type="submission" date="2018-08" db="EMBL/GenBank/DDBJ databases">
        <title>Recombination of ecologically and evolutionarily significant loci maintains genetic cohesion in the Pseudomonas syringae species complex.</title>
        <authorList>
            <person name="Dillon M."/>
            <person name="Thakur S."/>
            <person name="Almeida R.N.D."/>
            <person name="Weir B.S."/>
            <person name="Guttman D.S."/>
        </authorList>
    </citation>
    <scope>NUCLEOTIDE SEQUENCE [LARGE SCALE GENOMIC DNA]</scope>
    <source>
        <strain evidence="5 7">ICMP 13052</strain>
        <strain evidence="4 6">ICMP 4330</strain>
    </source>
</reference>
<dbReference type="Proteomes" id="UP000267908">
    <property type="component" value="Unassembled WGS sequence"/>
</dbReference>
<name>A0A0P9ULH7_9PSED</name>
<sequence length="1252" mass="138159">MKKRTAIVKDGLKRFGPRGVALLLAFPLSFLMEINVVHAFGSRAPGNNDDISLDLPESVNKSESFSWVDYVDPKTGNLIVSQKDFSIPGQGLNIEVWRTYNMLSSSAALGATQNGSYRWADLGAGWSLSAAPKITVKNRYRTAGSNSGGVHYYSGNYLMFLCSSTQTHNDLSGTVKQQSGMPLVVLELPEGGRESFYSVGDHRALTKNNWKLECISDDVKVTSPSGVVYAYGNVASRKTGLTYNNYPDSYSEVTEEAPPTQSETYMLANSATDLYGNVLTFSYQTFGIDIPLWPMPGVSNGPGVVFGPTVGQYDEGFYDLEKNVTLLQRISSNDGRSVDFIRDASTGKLLSAAASSGRNIEYAYLSHDLSNTRNLSRVAYGTGEAWEYRYAPGPYLDSEQLIQLTDENVTSRKLIGITYPTGGAVSYSYTYQADSAIVALNKLRWPLYESSEKVASRTLSTGESWRYFYTRGAGKDFDVTLVEGPEGVTTYKYVGNSYNLTTALPGEYNESVWMTGLLMEKIDSLGNSESYSWIPRWLASGRDFSVGLGYAMDSQIWVADLAEKKEVFNGLTHLTTYSDYDQFGNPAKKVEQGPTGLIRETSYAYLNDQQTWVLGMEVHQQIGEHNVFKEYNGKGAISSVSTDGVTIKFTYDGGGNLATKTTPRDYVYAYNDYKLGIARSETQPEGIKISRLVDDGGNISSETNGNGERTEYTYDLMGRITSEAKPKGNIRTVRYSPQGRIAQRGDLVEAIEYSPFGKTASITLDGIRTSYGYDGYGRKVFESDPGSEFGTTYTYDAVGRLTKKTFADSSTELHEYTGNIKNVTDGRGNTTAFEYYSYGGPSEQYLIRIVPPLTASVTTIVRNAMDLVTSITQGEITRRYTYNSNSYLASVEGPEAGVISYERDLEGNLLSKQFGSLTSNFTYDGLSRVSSVVYSSDTESVSYAYDKTSRLVSALRKEGDRYMSYDSNGNLESETLVTNGLMMRADYTYNNNDQLTSIRYPVTGSVVNYNIDTLGRPVSIAGFLSSVSYWPSGLPKDIVYENGVQSSYGQNSRLWPSSFKVENPSKTDVMLDSVYMYDATGNLVSIVDAVDEALNRVMTYDSLDRLVEVAGYAQGGSMQYDGTGNILSKTYGGQTLSYSYDLNNRLSQLSGSNSLAFKYDSWGNLVSDGKNTYSYNATPSLTCVNCDSVSVAKYQHDGLNYRRLSVSSDEQTYEMYDSLGRLLVSSVKGEPMITTEYVYLGDKRIAQRVNDQ</sequence>
<comment type="caution">
    <text evidence="4">The sequence shown here is derived from an EMBL/GenBank/DDBJ whole genome shotgun (WGS) entry which is preliminary data.</text>
</comment>
<evidence type="ECO:0000313" key="6">
    <source>
        <dbReference type="Proteomes" id="UP000267908"/>
    </source>
</evidence>
<dbReference type="InterPro" id="IPR006530">
    <property type="entry name" value="YD"/>
</dbReference>
<dbReference type="Pfam" id="PF20148">
    <property type="entry name" value="DUF6531"/>
    <property type="match status" value="1"/>
</dbReference>
<protein>
    <recommendedName>
        <fullName evidence="8">Yd repeat protein</fullName>
    </recommendedName>
</protein>
<keyword evidence="1" id="KW-0677">Repeat</keyword>
<gene>
    <name evidence="5" type="ORF">ALQ08_200319</name>
    <name evidence="4" type="ORF">ALQ28_200013</name>
</gene>
<evidence type="ECO:0000313" key="4">
    <source>
        <dbReference type="EMBL" id="RMP07206.1"/>
    </source>
</evidence>
<dbReference type="Pfam" id="PF05593">
    <property type="entry name" value="RHS_repeat"/>
    <property type="match status" value="1"/>
</dbReference>
<dbReference type="Gene3D" id="2.180.10.10">
    <property type="entry name" value="RHS repeat-associated core"/>
    <property type="match status" value="3"/>
</dbReference>
<dbReference type="EMBL" id="RBRA01000228">
    <property type="protein sequence ID" value="RMQ21232.1"/>
    <property type="molecule type" value="Genomic_DNA"/>
</dbReference>
<organism evidence="4 6">
    <name type="scientific">Pseudomonas syringae pv. delphinii</name>
    <dbReference type="NCBI Taxonomy" id="192088"/>
    <lineage>
        <taxon>Bacteria</taxon>
        <taxon>Pseudomonadati</taxon>
        <taxon>Pseudomonadota</taxon>
        <taxon>Gammaproteobacteria</taxon>
        <taxon>Pseudomonadales</taxon>
        <taxon>Pseudomonadaceae</taxon>
        <taxon>Pseudomonas</taxon>
    </lineage>
</organism>
<feature type="domain" description="Teneurin-like YD-shell" evidence="3">
    <location>
        <begin position="985"/>
        <end position="1206"/>
    </location>
</feature>
<dbReference type="PANTHER" id="PTHR32305:SF15">
    <property type="entry name" value="PROTEIN RHSA-RELATED"/>
    <property type="match status" value="1"/>
</dbReference>
<dbReference type="PANTHER" id="PTHR32305">
    <property type="match status" value="1"/>
</dbReference>
<proteinExistence type="predicted"/>
<dbReference type="AlphaFoldDB" id="A0A0P9ULH7"/>
<dbReference type="Pfam" id="PF25023">
    <property type="entry name" value="TEN_YD-shell"/>
    <property type="match status" value="1"/>
</dbReference>
<evidence type="ECO:0000313" key="7">
    <source>
        <dbReference type="Proteomes" id="UP000269044"/>
    </source>
</evidence>
<evidence type="ECO:0000259" key="3">
    <source>
        <dbReference type="Pfam" id="PF25023"/>
    </source>
</evidence>
<accession>A0A0P9ULH7</accession>
<dbReference type="Proteomes" id="UP000269044">
    <property type="component" value="Unassembled WGS sequence"/>
</dbReference>
<evidence type="ECO:0000256" key="1">
    <source>
        <dbReference type="ARBA" id="ARBA00022737"/>
    </source>
</evidence>
<dbReference type="InterPro" id="IPR050708">
    <property type="entry name" value="T6SS_VgrG/RHS"/>
</dbReference>
<evidence type="ECO:0000259" key="2">
    <source>
        <dbReference type="Pfam" id="PF20148"/>
    </source>
</evidence>
<dbReference type="InterPro" id="IPR031325">
    <property type="entry name" value="RHS_repeat"/>
</dbReference>
<dbReference type="EMBL" id="RBQG01000314">
    <property type="protein sequence ID" value="RMP07206.1"/>
    <property type="molecule type" value="Genomic_DNA"/>
</dbReference>
<dbReference type="NCBIfam" id="TIGR01643">
    <property type="entry name" value="YD_repeat_2x"/>
    <property type="match status" value="1"/>
</dbReference>
<evidence type="ECO:0000313" key="5">
    <source>
        <dbReference type="EMBL" id="RMQ21232.1"/>
    </source>
</evidence>
<dbReference type="RefSeq" id="WP_081031427.1">
    <property type="nucleotide sequence ID" value="NZ_LJQH01000046.1"/>
</dbReference>
<evidence type="ECO:0008006" key="8">
    <source>
        <dbReference type="Google" id="ProtNLM"/>
    </source>
</evidence>
<feature type="domain" description="DUF6531" evidence="2">
    <location>
        <begin position="69"/>
        <end position="137"/>
    </location>
</feature>